<keyword evidence="2" id="KW-1185">Reference proteome</keyword>
<protein>
    <recommendedName>
        <fullName evidence="3">Calcineurin-like phosphoesterase domain-containing protein</fullName>
    </recommendedName>
</protein>
<dbReference type="Proteomes" id="UP001375240">
    <property type="component" value="Unassembled WGS sequence"/>
</dbReference>
<dbReference type="InterPro" id="IPR029052">
    <property type="entry name" value="Metallo-depent_PP-like"/>
</dbReference>
<proteinExistence type="predicted"/>
<accession>A0AAV9U6T0</accession>
<comment type="caution">
    <text evidence="1">The sequence shown here is derived from an EMBL/GenBank/DDBJ whole genome shotgun (WGS) entry which is preliminary data.</text>
</comment>
<dbReference type="SUPFAM" id="SSF56300">
    <property type="entry name" value="Metallo-dependent phosphatases"/>
    <property type="match status" value="1"/>
</dbReference>
<reference evidence="1 2" key="1">
    <citation type="submission" date="2019-10" db="EMBL/GenBank/DDBJ databases">
        <authorList>
            <person name="Palmer J.M."/>
        </authorList>
    </citation>
    <scope>NUCLEOTIDE SEQUENCE [LARGE SCALE GENOMIC DNA]</scope>
    <source>
        <strain evidence="1 2">TWF696</strain>
    </source>
</reference>
<evidence type="ECO:0008006" key="3">
    <source>
        <dbReference type="Google" id="ProtNLM"/>
    </source>
</evidence>
<evidence type="ECO:0000313" key="1">
    <source>
        <dbReference type="EMBL" id="KAK6336365.1"/>
    </source>
</evidence>
<gene>
    <name evidence="1" type="ORF">TWF696_001926</name>
</gene>
<organism evidence="1 2">
    <name type="scientific">Orbilia brochopaga</name>
    <dbReference type="NCBI Taxonomy" id="3140254"/>
    <lineage>
        <taxon>Eukaryota</taxon>
        <taxon>Fungi</taxon>
        <taxon>Dikarya</taxon>
        <taxon>Ascomycota</taxon>
        <taxon>Pezizomycotina</taxon>
        <taxon>Orbiliomycetes</taxon>
        <taxon>Orbiliales</taxon>
        <taxon>Orbiliaceae</taxon>
        <taxon>Orbilia</taxon>
    </lineage>
</organism>
<sequence length="295" mass="34372">MAKIQIISDLHLEAKYPSGRTETLYESFELKPTAPYLALLGNIGKVKDKAYFHFLRRMLKQYQIVFYVPGNREPYGSNWPATTARLTEFAVDTDRQLAKMRPGSKMGKFVLMDKRRFDLNDDLTILGCTLFSTIEPQYQADVKEHVDFQCIGHWTVEQHNSYHMQDARWLNAEVRNLAANWPERKIIILTHYCPSYQATKLKYKDVNDTARVPDTTDMTRAICWTNPNVVAWAFGHTGYNCDIVDNETQNKKRVITNQRGHFRTLVEEFDPDKTLDVELVTVGKPKSGNWTWWPW</sequence>
<dbReference type="AlphaFoldDB" id="A0AAV9U6T0"/>
<dbReference type="PANTHER" id="PTHR37844">
    <property type="entry name" value="SER/THR PROTEIN PHOSPHATASE SUPERFAMILY (AFU_ORTHOLOGUE AFUA_1G14840)"/>
    <property type="match status" value="1"/>
</dbReference>
<dbReference type="PANTHER" id="PTHR37844:SF2">
    <property type="entry name" value="SER_THR PROTEIN PHOSPHATASE SUPERFAMILY (AFU_ORTHOLOGUE AFUA_1G14840)"/>
    <property type="match status" value="1"/>
</dbReference>
<evidence type="ECO:0000313" key="2">
    <source>
        <dbReference type="Proteomes" id="UP001375240"/>
    </source>
</evidence>
<name>A0AAV9U6T0_9PEZI</name>
<dbReference type="EMBL" id="JAVHNQ010000011">
    <property type="protein sequence ID" value="KAK6336365.1"/>
    <property type="molecule type" value="Genomic_DNA"/>
</dbReference>